<organism evidence="2 3">
    <name type="scientific">Nitratireductor pacificus pht-3B</name>
    <dbReference type="NCBI Taxonomy" id="391937"/>
    <lineage>
        <taxon>Bacteria</taxon>
        <taxon>Pseudomonadati</taxon>
        <taxon>Pseudomonadota</taxon>
        <taxon>Alphaproteobacteria</taxon>
        <taxon>Hyphomicrobiales</taxon>
        <taxon>Phyllobacteriaceae</taxon>
        <taxon>Nitratireductor</taxon>
    </lineage>
</organism>
<dbReference type="SUPFAM" id="SSF53300">
    <property type="entry name" value="vWA-like"/>
    <property type="match status" value="1"/>
</dbReference>
<dbReference type="PROSITE" id="PS00330">
    <property type="entry name" value="HEMOLYSIN_CALCIUM"/>
    <property type="match status" value="1"/>
</dbReference>
<dbReference type="InterPro" id="IPR018511">
    <property type="entry name" value="Hemolysin-typ_Ca-bd_CS"/>
</dbReference>
<protein>
    <submittedName>
        <fullName evidence="2">Structural toxin protein RtxA</fullName>
    </submittedName>
</protein>
<dbReference type="RefSeq" id="WP_008593424.1">
    <property type="nucleotide sequence ID" value="NZ_AMRM01000002.1"/>
</dbReference>
<dbReference type="STRING" id="391937.NA2_01524"/>
<dbReference type="AlphaFoldDB" id="K2N8J0"/>
<dbReference type="InterPro" id="IPR002035">
    <property type="entry name" value="VWF_A"/>
</dbReference>
<evidence type="ECO:0000313" key="3">
    <source>
        <dbReference type="Proteomes" id="UP000006786"/>
    </source>
</evidence>
<feature type="domain" description="VWFA" evidence="1">
    <location>
        <begin position="587"/>
        <end position="820"/>
    </location>
</feature>
<gene>
    <name evidence="2" type="ORF">NA2_01524</name>
</gene>
<dbReference type="PRINTS" id="PR00313">
    <property type="entry name" value="CABNDNGRPT"/>
</dbReference>
<keyword evidence="3" id="KW-1185">Reference proteome</keyword>
<dbReference type="EMBL" id="AMRM01000002">
    <property type="protein sequence ID" value="EKF20423.1"/>
    <property type="molecule type" value="Genomic_DNA"/>
</dbReference>
<dbReference type="InterPro" id="IPR001343">
    <property type="entry name" value="Hemolysn_Ca-bd"/>
</dbReference>
<sequence>ELTITFSGDNLHATAGTTTALVDEDDLAAGIGDAAPGDDAPSAQPGILPHDYGADGAGSIKLVAGSETVNGVLYTYTVNAGGTVLTANDGTQDVFRVTLTDAVAGTYTVALLARVEHDNANGSPGFEDNLDFTLSYEVYDADDATGTPGSLTLTIDDDVPSAVDPQHAIVGNAAGAPLVFGLDNDWNVTDNYGADGAGSLRFASSLDDHASGLTSGGQPISYHLNGDGTMLEAKIGGEGGTTVFTVTLNPASGTYMVDMDGTVDSLTTVDFQDSEYDPIGGNTAWFGFASDEADSADLLLTPIPAGSSLNTSDNLIGVGGGQSVGSGEGVRLDFVRDLTGTPNTGDYDDPGNQNHGFDQHYRVNGASVLFDAITGGGGTPQSTVRIKAFDDGDTGPTLTQVGDGTQDSVRGIAISFGSETLLVSYSAGVQTVEVGGRSFTVSFVDNPSEAGIQYEAVIGGVVSGTNVAVYTNSGYNSLEVLHESGQPFKLGEFGTSVVSTDPVDLSLPIVITDGDGDTAEGAIDITLSAPPVFIVGSNEDDTGGSTDNHAVPNPAGDIEGAITGGGGDDTIFGDPGAVTITPGQTANIILVLDSSGSMSTNISFDGGSVSRMQALKNAVNDLLDSLGNSGAAHIRVNIVDFDSDGESLGVFDIVLNGDDNASAIAAAKAAVNGMGQGGGTNYEDALATAFSWIGSSGSNQPIANADLNKVLFVSDGEPTAWNSGSGGSTSFSNITSAINEMLGADGTNEVQQITGAGWSIDAIGIALGNTASEADFDSSATYDANTGSGGSNNDTAYILYDDNGVEIAQVSAWSSQSTSIGNLVDVESAGSGSSRRFGVEGGANGLNVGEVLRFDFGLGTDYDGGGNYSTGGFNGTPVTGARFDFLDFGSSQQSTIEYTIHYTDGTSEVRTHSFGSDDSNNHDIDAPDGKFIEYIAFTATATESAGYIRLDHVVRPTPLEILDMVEGPGGNAQNVTTAEELSDAIGNLGGSTDLAAAGNDLIDGGAGNDLIFGDSPFTDDLATARGLSLPAGSGWKVFQTLEATPSQNWTRADTLDYIRNNQAELGRESGRTDGDDVIDGGAGNDIIFGQEGDDLLIGGEGADILYGGTGENTYDLTEAVAAIDTVVIDPAALTNLNPEEIIGFGAEDVVDLTELFTVGSGEDVSDYARMSGSDLQVDADGASGPGTWETVAQFNVTPVNPVNILYDDDGTDTPDTV</sequence>
<dbReference type="Proteomes" id="UP000006786">
    <property type="component" value="Unassembled WGS sequence"/>
</dbReference>
<dbReference type="PROSITE" id="PS50234">
    <property type="entry name" value="VWFA"/>
    <property type="match status" value="1"/>
</dbReference>
<evidence type="ECO:0000313" key="2">
    <source>
        <dbReference type="EMBL" id="EKF20423.1"/>
    </source>
</evidence>
<dbReference type="PATRIC" id="fig|391937.3.peg.316"/>
<proteinExistence type="predicted"/>
<dbReference type="eggNOG" id="COG2304">
    <property type="taxonomic scope" value="Bacteria"/>
</dbReference>
<dbReference type="InterPro" id="IPR043824">
    <property type="entry name" value="DUF5801"/>
</dbReference>
<dbReference type="Pfam" id="PF19116">
    <property type="entry name" value="DUF5801"/>
    <property type="match status" value="1"/>
</dbReference>
<comment type="caution">
    <text evidence="2">The sequence shown here is derived from an EMBL/GenBank/DDBJ whole genome shotgun (WGS) entry which is preliminary data.</text>
</comment>
<reference evidence="2 3" key="1">
    <citation type="journal article" date="2012" name="J. Bacteriol.">
        <title>Genome Sequence of Nitratireductor pacificus Type Strain pht-3B.</title>
        <authorList>
            <person name="Lai Q."/>
            <person name="Li G."/>
            <person name="Shao Z."/>
        </authorList>
    </citation>
    <scope>NUCLEOTIDE SEQUENCE [LARGE SCALE GENOMIC DNA]</scope>
    <source>
        <strain evidence="3">pht-3B</strain>
    </source>
</reference>
<dbReference type="Gene3D" id="2.150.10.10">
    <property type="entry name" value="Serralysin-like metalloprotease, C-terminal"/>
    <property type="match status" value="1"/>
</dbReference>
<dbReference type="SMART" id="SM00327">
    <property type="entry name" value="VWA"/>
    <property type="match status" value="1"/>
</dbReference>
<evidence type="ECO:0000259" key="1">
    <source>
        <dbReference type="PROSITE" id="PS50234"/>
    </source>
</evidence>
<dbReference type="GO" id="GO:0005509">
    <property type="term" value="F:calcium ion binding"/>
    <property type="evidence" value="ECO:0007669"/>
    <property type="project" value="InterPro"/>
</dbReference>
<name>K2N8J0_9HYPH</name>
<feature type="non-terminal residue" evidence="2">
    <location>
        <position position="1"/>
    </location>
</feature>
<dbReference type="InterPro" id="IPR011049">
    <property type="entry name" value="Serralysin-like_metalloprot_C"/>
</dbReference>
<dbReference type="eggNOG" id="COG2931">
    <property type="taxonomic scope" value="Bacteria"/>
</dbReference>
<dbReference type="Gene3D" id="3.40.50.410">
    <property type="entry name" value="von Willebrand factor, type A domain"/>
    <property type="match status" value="1"/>
</dbReference>
<accession>K2N8J0</accession>
<dbReference type="SUPFAM" id="SSF51120">
    <property type="entry name" value="beta-Roll"/>
    <property type="match status" value="1"/>
</dbReference>
<dbReference type="CDD" id="cd00198">
    <property type="entry name" value="vWFA"/>
    <property type="match status" value="1"/>
</dbReference>
<dbReference type="Pfam" id="PF00353">
    <property type="entry name" value="HemolysinCabind"/>
    <property type="match status" value="3"/>
</dbReference>
<dbReference type="Pfam" id="PF13519">
    <property type="entry name" value="VWA_2"/>
    <property type="match status" value="1"/>
</dbReference>
<dbReference type="OrthoDB" id="8335338at2"/>
<dbReference type="InterPro" id="IPR036465">
    <property type="entry name" value="vWFA_dom_sf"/>
</dbReference>